<dbReference type="Proteomes" id="UP000029725">
    <property type="component" value="Unassembled WGS sequence"/>
</dbReference>
<feature type="chain" id="PRO_5001950351" evidence="1">
    <location>
        <begin position="28"/>
        <end position="76"/>
    </location>
</feature>
<keyword evidence="1" id="KW-0732">Signal</keyword>
<dbReference type="RefSeq" id="XP_013237264.1">
    <property type="nucleotide sequence ID" value="XM_013381810.1"/>
</dbReference>
<reference evidence="2 3" key="1">
    <citation type="submission" date="2014-04" db="EMBL/GenBank/DDBJ databases">
        <title>A new species of microsporidia sheds light on the evolution of extreme parasitism.</title>
        <authorList>
            <person name="Haag K.L."/>
            <person name="James T.Y."/>
            <person name="Larsson R."/>
            <person name="Schaer T.M."/>
            <person name="Refardt D."/>
            <person name="Pombert J.-F."/>
            <person name="Ebert D."/>
        </authorList>
    </citation>
    <scope>NUCLEOTIDE SEQUENCE [LARGE SCALE GENOMIC DNA]</scope>
    <source>
        <strain evidence="2 3">UGP3</strain>
        <tissue evidence="2">Spores</tissue>
    </source>
</reference>
<evidence type="ECO:0000256" key="1">
    <source>
        <dbReference type="SAM" id="SignalP"/>
    </source>
</evidence>
<dbReference type="VEuPathDB" id="MicrosporidiaDB:DI09_551p10"/>
<proteinExistence type="predicted"/>
<dbReference type="HOGENOM" id="CLU_2677775_0_0_1"/>
<evidence type="ECO:0000313" key="3">
    <source>
        <dbReference type="Proteomes" id="UP000029725"/>
    </source>
</evidence>
<dbReference type="GeneID" id="25260304"/>
<organism evidence="2 3">
    <name type="scientific">Mitosporidium daphniae</name>
    <dbReference type="NCBI Taxonomy" id="1485682"/>
    <lineage>
        <taxon>Eukaryota</taxon>
        <taxon>Fungi</taxon>
        <taxon>Fungi incertae sedis</taxon>
        <taxon>Microsporidia</taxon>
        <taxon>Mitosporidium</taxon>
    </lineage>
</organism>
<keyword evidence="3" id="KW-1185">Reference proteome</keyword>
<feature type="signal peptide" evidence="1">
    <location>
        <begin position="1"/>
        <end position="27"/>
    </location>
</feature>
<sequence>MQQPFHPCGVLTMPTALLGLGVSLVWAAPVWAGEQAPQQWAQTTAQVSPAKTYPPVQVVDTALEYRQFEKVEITGS</sequence>
<protein>
    <submittedName>
        <fullName evidence="2">Uncharacterized protein</fullName>
    </submittedName>
</protein>
<gene>
    <name evidence="2" type="ORF">DI09_551p10</name>
</gene>
<dbReference type="AlphaFoldDB" id="A0A098VP79"/>
<dbReference type="EMBL" id="JMKJ01000496">
    <property type="protein sequence ID" value="KGG50828.1"/>
    <property type="molecule type" value="Genomic_DNA"/>
</dbReference>
<accession>A0A098VP79</accession>
<evidence type="ECO:0000313" key="2">
    <source>
        <dbReference type="EMBL" id="KGG50828.1"/>
    </source>
</evidence>
<comment type="caution">
    <text evidence="2">The sequence shown here is derived from an EMBL/GenBank/DDBJ whole genome shotgun (WGS) entry which is preliminary data.</text>
</comment>
<name>A0A098VP79_9MICR</name>
<feature type="non-terminal residue" evidence="2">
    <location>
        <position position="76"/>
    </location>
</feature>